<evidence type="ECO:0000259" key="7">
    <source>
        <dbReference type="PROSITE" id="PS50043"/>
    </source>
</evidence>
<gene>
    <name evidence="9" type="ORF">AWB68_05204</name>
</gene>
<dbReference type="Proteomes" id="UP000054770">
    <property type="component" value="Unassembled WGS sequence"/>
</dbReference>
<dbReference type="Pfam" id="PF00196">
    <property type="entry name" value="GerE"/>
    <property type="match status" value="1"/>
</dbReference>
<evidence type="ECO:0000256" key="6">
    <source>
        <dbReference type="PROSITE-ProRule" id="PRU00169"/>
    </source>
</evidence>
<protein>
    <submittedName>
        <fullName evidence="9">Two component LuxR family transcriptional regulator</fullName>
    </submittedName>
</protein>
<feature type="domain" description="Response regulatory" evidence="8">
    <location>
        <begin position="34"/>
        <end position="149"/>
    </location>
</feature>
<dbReference type="InterPro" id="IPR036388">
    <property type="entry name" value="WH-like_DNA-bd_sf"/>
</dbReference>
<dbReference type="CDD" id="cd17537">
    <property type="entry name" value="REC_FixJ"/>
    <property type="match status" value="1"/>
</dbReference>
<name>A0A158K8X5_9BURK</name>
<dbReference type="EMBL" id="FCON02000072">
    <property type="protein sequence ID" value="SAL77485.1"/>
    <property type="molecule type" value="Genomic_DNA"/>
</dbReference>
<evidence type="ECO:0000256" key="1">
    <source>
        <dbReference type="ARBA" id="ARBA00022553"/>
    </source>
</evidence>
<feature type="domain" description="HTH luxR-type" evidence="7">
    <location>
        <begin position="165"/>
        <end position="230"/>
    </location>
</feature>
<evidence type="ECO:0000256" key="5">
    <source>
        <dbReference type="ARBA" id="ARBA00023163"/>
    </source>
</evidence>
<dbReference type="PRINTS" id="PR00038">
    <property type="entry name" value="HTHLUXR"/>
</dbReference>
<accession>A0A158K8X5</accession>
<sequence>MTIVHAVGQTTSDDLPRQIANLGISGDTSPIAPIVFVVDDDAAVRRALARLIGSAGYCVQACASAGEFLSCVHSSERAACLVLDMRLPDFSGLELQRRLNSAGAALPIIFITGHGDIPMTVAAMKAGAMDFLEKPVSDQDLLRAIENALACSQEALAEHAETEAIRLRLTRLTPRELEVLALVVKGRLNKQIACELGTVEKTIKVHRARVMDKMGAHSLAELVRLSDKAALLPLIASKAKD</sequence>
<proteinExistence type="predicted"/>
<dbReference type="GO" id="GO:0006355">
    <property type="term" value="P:regulation of DNA-templated transcription"/>
    <property type="evidence" value="ECO:0007669"/>
    <property type="project" value="InterPro"/>
</dbReference>
<evidence type="ECO:0000313" key="9">
    <source>
        <dbReference type="EMBL" id="SAL77485.1"/>
    </source>
</evidence>
<evidence type="ECO:0000259" key="8">
    <source>
        <dbReference type="PROSITE" id="PS50110"/>
    </source>
</evidence>
<dbReference type="InterPro" id="IPR001789">
    <property type="entry name" value="Sig_transdc_resp-reg_receiver"/>
</dbReference>
<organism evidence="9 10">
    <name type="scientific">Caballeronia choica</name>
    <dbReference type="NCBI Taxonomy" id="326476"/>
    <lineage>
        <taxon>Bacteria</taxon>
        <taxon>Pseudomonadati</taxon>
        <taxon>Pseudomonadota</taxon>
        <taxon>Betaproteobacteria</taxon>
        <taxon>Burkholderiales</taxon>
        <taxon>Burkholderiaceae</taxon>
        <taxon>Caballeronia</taxon>
    </lineage>
</organism>
<dbReference type="GO" id="GO:0003677">
    <property type="term" value="F:DNA binding"/>
    <property type="evidence" value="ECO:0007669"/>
    <property type="project" value="UniProtKB-KW"/>
</dbReference>
<evidence type="ECO:0000313" key="10">
    <source>
        <dbReference type="Proteomes" id="UP000054770"/>
    </source>
</evidence>
<keyword evidence="5" id="KW-0804">Transcription</keyword>
<keyword evidence="1 6" id="KW-0597">Phosphoprotein</keyword>
<dbReference type="Gene3D" id="1.10.10.10">
    <property type="entry name" value="Winged helix-like DNA-binding domain superfamily/Winged helix DNA-binding domain"/>
    <property type="match status" value="1"/>
</dbReference>
<dbReference type="FunFam" id="3.40.50.2300:FF:000018">
    <property type="entry name" value="DNA-binding transcriptional regulator NtrC"/>
    <property type="match status" value="1"/>
</dbReference>
<dbReference type="PROSITE" id="PS50110">
    <property type="entry name" value="RESPONSE_REGULATORY"/>
    <property type="match status" value="1"/>
</dbReference>
<dbReference type="InterPro" id="IPR011006">
    <property type="entry name" value="CheY-like_superfamily"/>
</dbReference>
<reference evidence="9" key="1">
    <citation type="submission" date="2016-01" db="EMBL/GenBank/DDBJ databases">
        <authorList>
            <person name="Peeters C."/>
        </authorList>
    </citation>
    <scope>NUCLEOTIDE SEQUENCE [LARGE SCALE GENOMIC DNA]</scope>
    <source>
        <strain evidence="9">LMG 22940</strain>
    </source>
</reference>
<feature type="modified residue" description="4-aspartylphosphate" evidence="6">
    <location>
        <position position="84"/>
    </location>
</feature>
<dbReference type="SMART" id="SM00421">
    <property type="entry name" value="HTH_LUXR"/>
    <property type="match status" value="1"/>
</dbReference>
<keyword evidence="3" id="KW-0805">Transcription regulation</keyword>
<dbReference type="PANTHER" id="PTHR44688:SF16">
    <property type="entry name" value="DNA-BINDING TRANSCRIPTIONAL ACTIVATOR DEVR_DOSR"/>
    <property type="match status" value="1"/>
</dbReference>
<dbReference type="InterPro" id="IPR000792">
    <property type="entry name" value="Tscrpt_reg_LuxR_C"/>
</dbReference>
<evidence type="ECO:0000256" key="2">
    <source>
        <dbReference type="ARBA" id="ARBA00023012"/>
    </source>
</evidence>
<dbReference type="OrthoDB" id="9802186at2"/>
<dbReference type="Gene3D" id="3.40.50.2300">
    <property type="match status" value="1"/>
</dbReference>
<evidence type="ECO:0000256" key="3">
    <source>
        <dbReference type="ARBA" id="ARBA00023015"/>
    </source>
</evidence>
<dbReference type="RefSeq" id="WP_087647250.1">
    <property type="nucleotide sequence ID" value="NZ_FCON02000072.1"/>
</dbReference>
<dbReference type="SMART" id="SM00448">
    <property type="entry name" value="REC"/>
    <property type="match status" value="1"/>
</dbReference>
<dbReference type="PANTHER" id="PTHR44688">
    <property type="entry name" value="DNA-BINDING TRANSCRIPTIONAL ACTIVATOR DEVR_DOSR"/>
    <property type="match status" value="1"/>
</dbReference>
<evidence type="ECO:0000256" key="4">
    <source>
        <dbReference type="ARBA" id="ARBA00023125"/>
    </source>
</evidence>
<dbReference type="Pfam" id="PF00072">
    <property type="entry name" value="Response_reg"/>
    <property type="match status" value="1"/>
</dbReference>
<dbReference type="PROSITE" id="PS50043">
    <property type="entry name" value="HTH_LUXR_2"/>
    <property type="match status" value="1"/>
</dbReference>
<keyword evidence="10" id="KW-1185">Reference proteome</keyword>
<dbReference type="SUPFAM" id="SSF52172">
    <property type="entry name" value="CheY-like"/>
    <property type="match status" value="1"/>
</dbReference>
<comment type="caution">
    <text evidence="9">The sequence shown here is derived from an EMBL/GenBank/DDBJ whole genome shotgun (WGS) entry which is preliminary data.</text>
</comment>
<dbReference type="AlphaFoldDB" id="A0A158K8X5"/>
<dbReference type="GO" id="GO:0000160">
    <property type="term" value="P:phosphorelay signal transduction system"/>
    <property type="evidence" value="ECO:0007669"/>
    <property type="project" value="UniProtKB-KW"/>
</dbReference>
<keyword evidence="4" id="KW-0238">DNA-binding</keyword>
<dbReference type="CDD" id="cd06170">
    <property type="entry name" value="LuxR_C_like"/>
    <property type="match status" value="1"/>
</dbReference>
<keyword evidence="2" id="KW-0902">Two-component regulatory system</keyword>